<keyword evidence="1" id="KW-0812">Transmembrane</keyword>
<dbReference type="OrthoDB" id="5191148at2"/>
<evidence type="ECO:0000313" key="3">
    <source>
        <dbReference type="Proteomes" id="UP000198949"/>
    </source>
</evidence>
<keyword evidence="1" id="KW-0472">Membrane</keyword>
<keyword evidence="3" id="KW-1185">Reference proteome</keyword>
<evidence type="ECO:0000256" key="1">
    <source>
        <dbReference type="SAM" id="Phobius"/>
    </source>
</evidence>
<proteinExistence type="predicted"/>
<gene>
    <name evidence="2" type="ORF">SAMN05216270_11888</name>
</gene>
<dbReference type="RefSeq" id="WP_091039927.1">
    <property type="nucleotide sequence ID" value="NZ_FNAD01000018.1"/>
</dbReference>
<dbReference type="EMBL" id="FNAD01000018">
    <property type="protein sequence ID" value="SDE32984.1"/>
    <property type="molecule type" value="Genomic_DNA"/>
</dbReference>
<evidence type="ECO:0000313" key="2">
    <source>
        <dbReference type="EMBL" id="SDE32984.1"/>
    </source>
</evidence>
<protein>
    <submittedName>
        <fullName evidence="2">Uncharacterized protein</fullName>
    </submittedName>
</protein>
<dbReference type="Proteomes" id="UP000198949">
    <property type="component" value="Unassembled WGS sequence"/>
</dbReference>
<feature type="transmembrane region" description="Helical" evidence="1">
    <location>
        <begin position="61"/>
        <end position="81"/>
    </location>
</feature>
<accession>A0A1G7C0U7</accession>
<organism evidence="2 3">
    <name type="scientific">Glycomyces harbinensis</name>
    <dbReference type="NCBI Taxonomy" id="58114"/>
    <lineage>
        <taxon>Bacteria</taxon>
        <taxon>Bacillati</taxon>
        <taxon>Actinomycetota</taxon>
        <taxon>Actinomycetes</taxon>
        <taxon>Glycomycetales</taxon>
        <taxon>Glycomycetaceae</taxon>
        <taxon>Glycomyces</taxon>
    </lineage>
</organism>
<feature type="transmembrane region" description="Helical" evidence="1">
    <location>
        <begin position="20"/>
        <end position="41"/>
    </location>
</feature>
<name>A0A1G7C0U7_9ACTN</name>
<dbReference type="AlphaFoldDB" id="A0A1G7C0U7"/>
<reference evidence="3" key="1">
    <citation type="submission" date="2016-10" db="EMBL/GenBank/DDBJ databases">
        <authorList>
            <person name="Varghese N."/>
            <person name="Submissions S."/>
        </authorList>
    </citation>
    <scope>NUCLEOTIDE SEQUENCE [LARGE SCALE GENOMIC DNA]</scope>
    <source>
        <strain evidence="3">CGMCC 4.3516</strain>
    </source>
</reference>
<keyword evidence="1" id="KW-1133">Transmembrane helix</keyword>
<sequence>MPPSTPPASGETAIADRFGVFDWVALALALALLAWAPFLIADVAGETVEYRRGVLDRESPGWIAGPVVIVLGLVWPALRLIPLARRMTAVRIDAERIRLYAEFPTGGNFRSHPAARVDALWSDVDRLVLWRLRVKRFGFIPGWRPQLGVVTTADQYGVSQKEPSRRQRLSEDVRRDGVPVRLGHMMKARSVKLSASRAEDVAAAVRRVAPRVALVDERKAGTSPNIEPPRLSS</sequence>